<evidence type="ECO:0000259" key="10">
    <source>
        <dbReference type="SMART" id="SM00665"/>
    </source>
</evidence>
<evidence type="ECO:0000256" key="9">
    <source>
        <dbReference type="SAM" id="SignalP"/>
    </source>
</evidence>
<dbReference type="SUPFAM" id="SSF49344">
    <property type="entry name" value="CBD9-like"/>
    <property type="match status" value="1"/>
</dbReference>
<evidence type="ECO:0000256" key="8">
    <source>
        <dbReference type="SAM" id="Phobius"/>
    </source>
</evidence>
<keyword evidence="6 8" id="KW-0472">Membrane</keyword>
<feature type="transmembrane region" description="Helical" evidence="8">
    <location>
        <begin position="296"/>
        <end position="314"/>
    </location>
</feature>
<proteinExistence type="predicted"/>
<evidence type="ECO:0000256" key="6">
    <source>
        <dbReference type="ARBA" id="ARBA00023136"/>
    </source>
</evidence>
<dbReference type="Proteomes" id="UP001338125">
    <property type="component" value="Unassembled WGS sequence"/>
</dbReference>
<evidence type="ECO:0000256" key="3">
    <source>
        <dbReference type="ARBA" id="ARBA00022692"/>
    </source>
</evidence>
<feature type="transmembrane region" description="Helical" evidence="8">
    <location>
        <begin position="334"/>
        <end position="353"/>
    </location>
</feature>
<dbReference type="Gene3D" id="2.60.40.1210">
    <property type="entry name" value="Cellobiose dehydrogenase, cytochrome domain"/>
    <property type="match status" value="1"/>
</dbReference>
<evidence type="ECO:0000256" key="1">
    <source>
        <dbReference type="ARBA" id="ARBA00004370"/>
    </source>
</evidence>
<gene>
    <name evidence="11" type="ORF">PT974_11404</name>
</gene>
<keyword evidence="4" id="KW-0249">Electron transport</keyword>
<dbReference type="EMBL" id="JAVFKD010000016">
    <property type="protein sequence ID" value="KAK5987280.1"/>
    <property type="molecule type" value="Genomic_DNA"/>
</dbReference>
<organism evidence="11 12">
    <name type="scientific">Cladobotryum mycophilum</name>
    <dbReference type="NCBI Taxonomy" id="491253"/>
    <lineage>
        <taxon>Eukaryota</taxon>
        <taxon>Fungi</taxon>
        <taxon>Dikarya</taxon>
        <taxon>Ascomycota</taxon>
        <taxon>Pezizomycotina</taxon>
        <taxon>Sordariomycetes</taxon>
        <taxon>Hypocreomycetidae</taxon>
        <taxon>Hypocreales</taxon>
        <taxon>Hypocreaceae</taxon>
        <taxon>Cladobotryum</taxon>
    </lineage>
</organism>
<comment type="caution">
    <text evidence="11">The sequence shown here is derived from an EMBL/GenBank/DDBJ whole genome shotgun (WGS) entry which is preliminary data.</text>
</comment>
<dbReference type="Pfam" id="PF03188">
    <property type="entry name" value="Cytochrom_B561"/>
    <property type="match status" value="1"/>
</dbReference>
<keyword evidence="2" id="KW-0813">Transport</keyword>
<feature type="compositionally biased region" description="Polar residues" evidence="7">
    <location>
        <begin position="437"/>
        <end position="451"/>
    </location>
</feature>
<dbReference type="InterPro" id="IPR006593">
    <property type="entry name" value="Cyt_b561/ferric_Rdtase_TM"/>
</dbReference>
<reference evidence="11 12" key="1">
    <citation type="submission" date="2024-01" db="EMBL/GenBank/DDBJ databases">
        <title>Complete genome of Cladobotryum mycophilum ATHUM6906.</title>
        <authorList>
            <person name="Christinaki A.C."/>
            <person name="Myridakis A.I."/>
            <person name="Kouvelis V.N."/>
        </authorList>
    </citation>
    <scope>NUCLEOTIDE SEQUENCE [LARGE SCALE GENOMIC DNA]</scope>
    <source>
        <strain evidence="11 12">ATHUM6906</strain>
    </source>
</reference>
<comment type="subcellular location">
    <subcellularLocation>
        <location evidence="1">Membrane</location>
    </subcellularLocation>
</comment>
<evidence type="ECO:0000313" key="12">
    <source>
        <dbReference type="Proteomes" id="UP001338125"/>
    </source>
</evidence>
<keyword evidence="3 8" id="KW-0812">Transmembrane</keyword>
<dbReference type="PANTHER" id="PTHR47797:SF1">
    <property type="entry name" value="CYTOCHROME B561 DOMAIN-CONTAINING PROTEIN-RELATED"/>
    <property type="match status" value="1"/>
</dbReference>
<feature type="chain" id="PRO_5045124105" description="Cytochrome b561 domain-containing protein" evidence="9">
    <location>
        <begin position="24"/>
        <end position="472"/>
    </location>
</feature>
<keyword evidence="5 8" id="KW-1133">Transmembrane helix</keyword>
<dbReference type="InterPro" id="IPR015920">
    <property type="entry name" value="Cellobiose_DH-like_cyt"/>
</dbReference>
<dbReference type="CDD" id="cd08760">
    <property type="entry name" value="Cyt_b561_FRRS1_like"/>
    <property type="match status" value="1"/>
</dbReference>
<feature type="signal peptide" evidence="9">
    <location>
        <begin position="1"/>
        <end position="23"/>
    </location>
</feature>
<dbReference type="SMART" id="SM00665">
    <property type="entry name" value="B561"/>
    <property type="match status" value="1"/>
</dbReference>
<name>A0ABR0S550_9HYPO</name>
<keyword evidence="9" id="KW-0732">Signal</keyword>
<dbReference type="CDD" id="cd09630">
    <property type="entry name" value="CDH_like_cytochrome"/>
    <property type="match status" value="1"/>
</dbReference>
<sequence length="472" mass="52373">MLLRNLGRAVLAAAALAPFSVFADDSDNPPGQSTFISPDKSLAFALTVPDNNNLDVYISLRVSKKRSWGAVGLGSDDMTGALFLILYANDKGDNVTFSPRLAYGNYEPKYYPELEYEVFDGTGIYGGYMTFHARCVRHCRSWPSSKTSKGYIDVSSPNQKAIYALGPKERFQDDDNDAPLKMHEEYGSFTIDMKRTMGHPDLPVLTDDSENEGTTLDNRTKGKSDWKAAVHATFMVLAFMGIIPAGAILIRMEKLAKFHKINQSVALLFVLGGFGIAIPLSFNYQRSRGFTSLHQILGFIVIFFVLAQMVLGLLHHIQWKKTQQPTIYSRIHVWVGRFIMVFGAINGYMGFSFAGDRRWALLVAGIVFFAFFGFLIYSVMVAKGQPRRQQGPGGFENYSHGYQPQPQPWRANDPNAGPAPAYPNDPPPGYEAPSGQIGLQTVSPWRSSSPTRRAYEDEPGNVGSAQKPREFA</sequence>
<accession>A0ABR0S550</accession>
<feature type="transmembrane region" description="Helical" evidence="8">
    <location>
        <begin position="228"/>
        <end position="252"/>
    </location>
</feature>
<feature type="transmembrane region" description="Helical" evidence="8">
    <location>
        <begin position="359"/>
        <end position="380"/>
    </location>
</feature>
<evidence type="ECO:0000256" key="5">
    <source>
        <dbReference type="ARBA" id="ARBA00022989"/>
    </source>
</evidence>
<evidence type="ECO:0000256" key="7">
    <source>
        <dbReference type="SAM" id="MobiDB-lite"/>
    </source>
</evidence>
<feature type="transmembrane region" description="Helical" evidence="8">
    <location>
        <begin position="264"/>
        <end position="284"/>
    </location>
</feature>
<feature type="compositionally biased region" description="Pro residues" evidence="7">
    <location>
        <begin position="420"/>
        <end position="430"/>
    </location>
</feature>
<protein>
    <recommendedName>
        <fullName evidence="10">Cytochrome b561 domain-containing protein</fullName>
    </recommendedName>
</protein>
<feature type="domain" description="Cytochrome b561" evidence="10">
    <location>
        <begin position="230"/>
        <end position="351"/>
    </location>
</feature>
<evidence type="ECO:0000256" key="2">
    <source>
        <dbReference type="ARBA" id="ARBA00022448"/>
    </source>
</evidence>
<evidence type="ECO:0000313" key="11">
    <source>
        <dbReference type="EMBL" id="KAK5987280.1"/>
    </source>
</evidence>
<keyword evidence="12" id="KW-1185">Reference proteome</keyword>
<dbReference type="PANTHER" id="PTHR47797">
    <property type="entry name" value="DEHYDROGENASE, PUTATIVE (AFU_ORTHOLOGUE AFUA_8G05805)-RELATED"/>
    <property type="match status" value="1"/>
</dbReference>
<evidence type="ECO:0000256" key="4">
    <source>
        <dbReference type="ARBA" id="ARBA00022982"/>
    </source>
</evidence>
<dbReference type="Pfam" id="PF16010">
    <property type="entry name" value="CDH-cyt"/>
    <property type="match status" value="1"/>
</dbReference>
<feature type="region of interest" description="Disordered" evidence="7">
    <location>
        <begin position="390"/>
        <end position="472"/>
    </location>
</feature>
<dbReference type="Gene3D" id="1.20.120.1770">
    <property type="match status" value="1"/>
</dbReference>